<keyword evidence="1" id="KW-1133">Transmembrane helix</keyword>
<sequence>MVLFGCYSSGYILLWIGFIFVSLELCVWWLYSGKLKFKDFMW</sequence>
<feature type="transmembrane region" description="Helical" evidence="1">
    <location>
        <begin position="12"/>
        <end position="31"/>
    </location>
</feature>
<name>A0A516EZK7_MYTVI</name>
<reference evidence="2" key="1">
    <citation type="journal article" date="2019" name="Mol. Phylogenet. Evol.">
        <title>A mitochondrial genome phylogeny of Mytilidae (Bivalvia: Mytilida).</title>
        <authorList>
            <person name="Lee Y."/>
            <person name="Kwak H."/>
            <person name="Shin J."/>
            <person name="Kim S.C."/>
            <person name="Kim T."/>
            <person name="Park J.K."/>
        </authorList>
    </citation>
    <scope>NUCLEOTIDE SEQUENCE</scope>
</reference>
<keyword evidence="1" id="KW-0812">Transmembrane</keyword>
<dbReference type="AlphaFoldDB" id="A0A516EZK7"/>
<gene>
    <name evidence="2" type="primary">atp8</name>
</gene>
<evidence type="ECO:0000256" key="1">
    <source>
        <dbReference type="SAM" id="Phobius"/>
    </source>
</evidence>
<organism evidence="2">
    <name type="scientific">Mytilisepta virgata</name>
    <name type="common">Purplish bifurcate mussel</name>
    <name type="synonym">Tichogonia virgata</name>
    <dbReference type="NCBI Taxonomy" id="2547956"/>
    <lineage>
        <taxon>Eukaryota</taxon>
        <taxon>Metazoa</taxon>
        <taxon>Spiralia</taxon>
        <taxon>Lophotrochozoa</taxon>
        <taxon>Mollusca</taxon>
        <taxon>Bivalvia</taxon>
        <taxon>Autobranchia</taxon>
        <taxon>Pteriomorphia</taxon>
        <taxon>Mytilida</taxon>
        <taxon>Mytiloidea</taxon>
        <taxon>Mytilidae</taxon>
        <taxon>Brachidontinae</taxon>
        <taxon>Mytilisepta</taxon>
    </lineage>
</organism>
<proteinExistence type="predicted"/>
<keyword evidence="1" id="KW-0472">Membrane</keyword>
<accession>A0A516EZK7</accession>
<keyword evidence="2" id="KW-0496">Mitochondrion</keyword>
<geneLocation type="mitochondrion" evidence="2"/>
<protein>
    <submittedName>
        <fullName evidence="2">ATP synthase F0 subunit 8</fullName>
    </submittedName>
</protein>
<evidence type="ECO:0000313" key="2">
    <source>
        <dbReference type="EMBL" id="QDO71938.1"/>
    </source>
</evidence>
<dbReference type="EMBL" id="MK721548">
    <property type="protein sequence ID" value="QDO71938.1"/>
    <property type="molecule type" value="Genomic_DNA"/>
</dbReference>